<keyword evidence="1" id="KW-0812">Transmembrane</keyword>
<feature type="non-terminal residue" evidence="3">
    <location>
        <position position="1"/>
    </location>
</feature>
<proteinExistence type="predicted"/>
<evidence type="ECO:0000256" key="1">
    <source>
        <dbReference type="SAM" id="Phobius"/>
    </source>
</evidence>
<accession>A0ABS3C9M8</accession>
<name>A0ABS3C9M8_9BACT</name>
<reference evidence="3 4" key="1">
    <citation type="submission" date="2021-03" db="EMBL/GenBank/DDBJ databases">
        <title>novel species isolated from a fishpond in China.</title>
        <authorList>
            <person name="Lu H."/>
            <person name="Cai Z."/>
        </authorList>
    </citation>
    <scope>NUCLEOTIDE SEQUENCE [LARGE SCALE GENOMIC DNA]</scope>
    <source>
        <strain evidence="3 4">H41</strain>
    </source>
</reference>
<comment type="caution">
    <text evidence="3">The sequence shown here is derived from an EMBL/GenBank/DDBJ whole genome shotgun (WGS) entry which is preliminary data.</text>
</comment>
<evidence type="ECO:0000313" key="3">
    <source>
        <dbReference type="EMBL" id="MBN7813753.1"/>
    </source>
</evidence>
<evidence type="ECO:0000259" key="2">
    <source>
        <dbReference type="PROSITE" id="PS51012"/>
    </source>
</evidence>
<dbReference type="InterPro" id="IPR047817">
    <property type="entry name" value="ABC2_TM_bact-type"/>
</dbReference>
<keyword evidence="1" id="KW-1133">Transmembrane helix</keyword>
<evidence type="ECO:0000313" key="4">
    <source>
        <dbReference type="Proteomes" id="UP000664317"/>
    </source>
</evidence>
<keyword evidence="1" id="KW-0472">Membrane</keyword>
<sequence>PPFWQAVSKLNPIVYMISGFRYGFLGINDVPLAFTMAVLVAFITVFYLLSWYLIERGRGLRS</sequence>
<protein>
    <submittedName>
        <fullName evidence="3">ABC transporter permease</fullName>
    </submittedName>
</protein>
<dbReference type="EMBL" id="JAFKCT010000068">
    <property type="protein sequence ID" value="MBN7813753.1"/>
    <property type="molecule type" value="Genomic_DNA"/>
</dbReference>
<dbReference type="InterPro" id="IPR052522">
    <property type="entry name" value="ABC-2_transport_permease"/>
</dbReference>
<organism evidence="3 4">
    <name type="scientific">Algoriphagus oliviformis</name>
    <dbReference type="NCBI Taxonomy" id="2811231"/>
    <lineage>
        <taxon>Bacteria</taxon>
        <taxon>Pseudomonadati</taxon>
        <taxon>Bacteroidota</taxon>
        <taxon>Cytophagia</taxon>
        <taxon>Cytophagales</taxon>
        <taxon>Cyclobacteriaceae</taxon>
        <taxon>Algoriphagus</taxon>
    </lineage>
</organism>
<gene>
    <name evidence="3" type="ORF">J0A68_22615</name>
</gene>
<feature type="domain" description="ABC transmembrane type-2" evidence="2">
    <location>
        <begin position="1"/>
        <end position="57"/>
    </location>
</feature>
<dbReference type="PANTHER" id="PTHR43332:SF2">
    <property type="entry name" value="INNER MEMBRANE TRANSPORT PERMEASE YADH"/>
    <property type="match status" value="1"/>
</dbReference>
<dbReference type="Proteomes" id="UP000664317">
    <property type="component" value="Unassembled WGS sequence"/>
</dbReference>
<keyword evidence="4" id="KW-1185">Reference proteome</keyword>
<dbReference type="PANTHER" id="PTHR43332">
    <property type="entry name" value="INNER MEMBRANE TRANSPORT PERMEASE YADH-RELATED"/>
    <property type="match status" value="1"/>
</dbReference>
<dbReference type="PROSITE" id="PS51012">
    <property type="entry name" value="ABC_TM2"/>
    <property type="match status" value="1"/>
</dbReference>
<feature type="transmembrane region" description="Helical" evidence="1">
    <location>
        <begin position="32"/>
        <end position="54"/>
    </location>
</feature>